<keyword evidence="3" id="KW-1185">Reference proteome</keyword>
<evidence type="ECO:0000313" key="3">
    <source>
        <dbReference type="Proteomes" id="UP000246702"/>
    </source>
</evidence>
<dbReference type="AlphaFoldDB" id="A0A317WS13"/>
<dbReference type="EMBL" id="MSFK01000013">
    <property type="protein sequence ID" value="PWY87917.1"/>
    <property type="molecule type" value="Genomic_DNA"/>
</dbReference>
<protein>
    <submittedName>
        <fullName evidence="2">Uncharacterized protein</fullName>
    </submittedName>
</protein>
<dbReference type="GeneID" id="37113798"/>
<name>A0A317WS13_9EURO</name>
<keyword evidence="1" id="KW-0472">Membrane</keyword>
<comment type="caution">
    <text evidence="2">The sequence shown here is derived from an EMBL/GenBank/DDBJ whole genome shotgun (WGS) entry which is preliminary data.</text>
</comment>
<reference evidence="2 3" key="1">
    <citation type="submission" date="2016-12" db="EMBL/GenBank/DDBJ databases">
        <title>The genomes of Aspergillus section Nigri reveals drivers in fungal speciation.</title>
        <authorList>
            <consortium name="DOE Joint Genome Institute"/>
            <person name="Vesth T.C."/>
            <person name="Nybo J."/>
            <person name="Theobald S."/>
            <person name="Brandl J."/>
            <person name="Frisvad J.C."/>
            <person name="Nielsen K.F."/>
            <person name="Lyhne E.K."/>
            <person name="Kogle M.E."/>
            <person name="Kuo A."/>
            <person name="Riley R."/>
            <person name="Clum A."/>
            <person name="Nolan M."/>
            <person name="Lipzen A."/>
            <person name="Salamov A."/>
            <person name="Henrissat B."/>
            <person name="Wiebenga A."/>
            <person name="De Vries R.P."/>
            <person name="Grigoriev I.V."/>
            <person name="Mortensen U.H."/>
            <person name="Andersen M.R."/>
            <person name="Baker S.E."/>
        </authorList>
    </citation>
    <scope>NUCLEOTIDE SEQUENCE [LARGE SCALE GENOMIC DNA]</scope>
    <source>
        <strain evidence="2 3">CBS 115572</strain>
    </source>
</reference>
<accession>A0A317WS13</accession>
<keyword evidence="1" id="KW-0812">Transmembrane</keyword>
<gene>
    <name evidence="2" type="ORF">BO94DRAFT_534918</name>
</gene>
<evidence type="ECO:0000313" key="2">
    <source>
        <dbReference type="EMBL" id="PWY87917.1"/>
    </source>
</evidence>
<dbReference type="RefSeq" id="XP_025467700.1">
    <property type="nucleotide sequence ID" value="XM_025611655.1"/>
</dbReference>
<feature type="transmembrane region" description="Helical" evidence="1">
    <location>
        <begin position="6"/>
        <end position="27"/>
    </location>
</feature>
<sequence length="56" mass="6538">MVLVAPVGLCSLFFLPLDSFFLLVGSFDHGWGLRLLRWSHPYDLLHYGQSYRQRVI</sequence>
<organism evidence="2 3">
    <name type="scientific">Aspergillus sclerotioniger CBS 115572</name>
    <dbReference type="NCBI Taxonomy" id="1450535"/>
    <lineage>
        <taxon>Eukaryota</taxon>
        <taxon>Fungi</taxon>
        <taxon>Dikarya</taxon>
        <taxon>Ascomycota</taxon>
        <taxon>Pezizomycotina</taxon>
        <taxon>Eurotiomycetes</taxon>
        <taxon>Eurotiomycetidae</taxon>
        <taxon>Eurotiales</taxon>
        <taxon>Aspergillaceae</taxon>
        <taxon>Aspergillus</taxon>
        <taxon>Aspergillus subgen. Circumdati</taxon>
    </lineage>
</organism>
<proteinExistence type="predicted"/>
<dbReference type="Proteomes" id="UP000246702">
    <property type="component" value="Unassembled WGS sequence"/>
</dbReference>
<evidence type="ECO:0000256" key="1">
    <source>
        <dbReference type="SAM" id="Phobius"/>
    </source>
</evidence>
<keyword evidence="1" id="KW-1133">Transmembrane helix</keyword>